<comment type="catalytic activity">
    <reaction evidence="8">
        <text>L-cysteinyl-[protein] + hexadecanoyl-CoA = S-hexadecanoyl-L-cysteinyl-[protein] + CoA</text>
        <dbReference type="Rhea" id="RHEA:36683"/>
        <dbReference type="Rhea" id="RHEA-COMP:10131"/>
        <dbReference type="Rhea" id="RHEA-COMP:11032"/>
        <dbReference type="ChEBI" id="CHEBI:29950"/>
        <dbReference type="ChEBI" id="CHEBI:57287"/>
        <dbReference type="ChEBI" id="CHEBI:57379"/>
        <dbReference type="ChEBI" id="CHEBI:74151"/>
        <dbReference type="EC" id="2.3.1.225"/>
    </reaction>
</comment>
<dbReference type="OMA" id="DGIVWDC"/>
<protein>
    <recommendedName>
        <fullName evidence="8">S-acyltransferase</fullName>
        <ecNumber evidence="8">2.3.1.225</ecNumber>
    </recommendedName>
    <alternativeName>
        <fullName evidence="8">Palmitoyltransferase</fullName>
    </alternativeName>
</protein>
<keyword evidence="5 8" id="KW-1133">Transmembrane helix</keyword>
<feature type="transmembrane region" description="Helical" evidence="8">
    <location>
        <begin position="67"/>
        <end position="88"/>
    </location>
</feature>
<evidence type="ECO:0000256" key="3">
    <source>
        <dbReference type="ARBA" id="ARBA00022679"/>
    </source>
</evidence>
<accession>A0A2R6X4W9</accession>
<keyword evidence="3 8" id="KW-0808">Transferase</keyword>
<evidence type="ECO:0000256" key="7">
    <source>
        <dbReference type="ARBA" id="ARBA00023315"/>
    </source>
</evidence>
<keyword evidence="7 8" id="KW-0012">Acyltransferase</keyword>
<dbReference type="Proteomes" id="UP000244005">
    <property type="component" value="Unassembled WGS sequence"/>
</dbReference>
<comment type="similarity">
    <text evidence="2 8">Belongs to the DHHC palmitoyltransferase family.</text>
</comment>
<dbReference type="OrthoDB" id="331948at2759"/>
<dbReference type="EMBL" id="KZ772708">
    <property type="protein sequence ID" value="PTQ41142.1"/>
    <property type="molecule type" value="Genomic_DNA"/>
</dbReference>
<dbReference type="GO" id="GO:0016020">
    <property type="term" value="C:membrane"/>
    <property type="evidence" value="ECO:0007669"/>
    <property type="project" value="UniProtKB-SubCell"/>
</dbReference>
<sequence length="356" mass="40759">MSVRTLIRHLHFMWAAFILRVQAILDAAVKTAGPLYILLALSLLSCIIYLYYTTVLPAVHDLHSVEGLAHLFLSAWLIYNVFFNYFWCIQTDPGSPPMTVDVGDDLSKFETASGIPQIRWCKRCRRSKPPMTHHCHICKRCILKMDHHCPWMHNCIGYNNYRYFLVFLLYLWAGCIYTVCMASIPLFGTSAHFLFPQEPTQANGVLFTFVLSLALFGSLSCLLGWHIYLVLTAQTTIDFYSNRQRRRDARRSGQVWVNEFDMGKIQNLRNVFETNSSGIWWLRILLPFRASPKGDGVRFPSRYGSSDAAFDANHLHHHDLPSSSLANGSAPDSRDAITLERVLADSEDNWRSDNMV</sequence>
<gene>
    <name evidence="11" type="ORF">MARPO_0036s0118</name>
</gene>
<comment type="domain">
    <text evidence="8">The DHHC domain is required for palmitoyltransferase activity.</text>
</comment>
<name>A0A2R6X4W9_MARPO</name>
<keyword evidence="12" id="KW-1185">Reference proteome</keyword>
<evidence type="ECO:0000256" key="5">
    <source>
        <dbReference type="ARBA" id="ARBA00022989"/>
    </source>
</evidence>
<evidence type="ECO:0000256" key="1">
    <source>
        <dbReference type="ARBA" id="ARBA00004141"/>
    </source>
</evidence>
<feature type="domain" description="Palmitoyltransferase DHHC" evidence="10">
    <location>
        <begin position="118"/>
        <end position="242"/>
    </location>
</feature>
<keyword evidence="9" id="KW-0732">Signal</keyword>
<evidence type="ECO:0000259" key="10">
    <source>
        <dbReference type="Pfam" id="PF01529"/>
    </source>
</evidence>
<dbReference type="PANTHER" id="PTHR12246">
    <property type="entry name" value="PALMITOYLTRANSFERASE ZDHHC16"/>
    <property type="match status" value="1"/>
</dbReference>
<dbReference type="InterPro" id="IPR039859">
    <property type="entry name" value="PFA4/ZDH16/20/ERF2-like"/>
</dbReference>
<feature type="transmembrane region" description="Helical" evidence="8">
    <location>
        <begin position="35"/>
        <end position="52"/>
    </location>
</feature>
<dbReference type="InterPro" id="IPR001594">
    <property type="entry name" value="Palmitoyltrfase_DHHC"/>
</dbReference>
<dbReference type="Pfam" id="PF01529">
    <property type="entry name" value="DHHC"/>
    <property type="match status" value="1"/>
</dbReference>
<evidence type="ECO:0000256" key="9">
    <source>
        <dbReference type="SAM" id="SignalP"/>
    </source>
</evidence>
<evidence type="ECO:0000256" key="2">
    <source>
        <dbReference type="ARBA" id="ARBA00008574"/>
    </source>
</evidence>
<evidence type="ECO:0000256" key="4">
    <source>
        <dbReference type="ARBA" id="ARBA00022692"/>
    </source>
</evidence>
<evidence type="ECO:0000256" key="6">
    <source>
        <dbReference type="ARBA" id="ARBA00023136"/>
    </source>
</evidence>
<dbReference type="GO" id="GO:0016409">
    <property type="term" value="F:palmitoyltransferase activity"/>
    <property type="evidence" value="ECO:0000318"/>
    <property type="project" value="GO_Central"/>
</dbReference>
<proteinExistence type="inferred from homology"/>
<feature type="chain" id="PRO_5015320723" description="S-acyltransferase" evidence="9">
    <location>
        <begin position="24"/>
        <end position="356"/>
    </location>
</feature>
<feature type="transmembrane region" description="Helical" evidence="8">
    <location>
        <begin position="204"/>
        <end position="231"/>
    </location>
</feature>
<evidence type="ECO:0000313" key="12">
    <source>
        <dbReference type="Proteomes" id="UP000244005"/>
    </source>
</evidence>
<dbReference type="PROSITE" id="PS50216">
    <property type="entry name" value="DHHC"/>
    <property type="match status" value="1"/>
</dbReference>
<dbReference type="AlphaFoldDB" id="A0A2R6X4W9"/>
<dbReference type="GO" id="GO:0019706">
    <property type="term" value="F:protein-cysteine S-palmitoyltransferase activity"/>
    <property type="evidence" value="ECO:0007669"/>
    <property type="project" value="UniProtKB-EC"/>
</dbReference>
<feature type="transmembrane region" description="Helical" evidence="8">
    <location>
        <begin position="163"/>
        <end position="184"/>
    </location>
</feature>
<evidence type="ECO:0000256" key="8">
    <source>
        <dbReference type="RuleBase" id="RU079119"/>
    </source>
</evidence>
<organism evidence="11 12">
    <name type="scientific">Marchantia polymorpha</name>
    <name type="common">Common liverwort</name>
    <name type="synonym">Marchantia aquatica</name>
    <dbReference type="NCBI Taxonomy" id="3197"/>
    <lineage>
        <taxon>Eukaryota</taxon>
        <taxon>Viridiplantae</taxon>
        <taxon>Streptophyta</taxon>
        <taxon>Embryophyta</taxon>
        <taxon>Marchantiophyta</taxon>
        <taxon>Marchantiopsida</taxon>
        <taxon>Marchantiidae</taxon>
        <taxon>Marchantiales</taxon>
        <taxon>Marchantiaceae</taxon>
        <taxon>Marchantia</taxon>
    </lineage>
</organism>
<reference evidence="12" key="1">
    <citation type="journal article" date="2017" name="Cell">
        <title>Insights into land plant evolution garnered from the Marchantia polymorpha genome.</title>
        <authorList>
            <person name="Bowman J.L."/>
            <person name="Kohchi T."/>
            <person name="Yamato K.T."/>
            <person name="Jenkins J."/>
            <person name="Shu S."/>
            <person name="Ishizaki K."/>
            <person name="Yamaoka S."/>
            <person name="Nishihama R."/>
            <person name="Nakamura Y."/>
            <person name="Berger F."/>
            <person name="Adam C."/>
            <person name="Aki S.S."/>
            <person name="Althoff F."/>
            <person name="Araki T."/>
            <person name="Arteaga-Vazquez M.A."/>
            <person name="Balasubrmanian S."/>
            <person name="Barry K."/>
            <person name="Bauer D."/>
            <person name="Boehm C.R."/>
            <person name="Briginshaw L."/>
            <person name="Caballero-Perez J."/>
            <person name="Catarino B."/>
            <person name="Chen F."/>
            <person name="Chiyoda S."/>
            <person name="Chovatia M."/>
            <person name="Davies K.M."/>
            <person name="Delmans M."/>
            <person name="Demura T."/>
            <person name="Dierschke T."/>
            <person name="Dolan L."/>
            <person name="Dorantes-Acosta A.E."/>
            <person name="Eklund D.M."/>
            <person name="Florent S.N."/>
            <person name="Flores-Sandoval E."/>
            <person name="Fujiyama A."/>
            <person name="Fukuzawa H."/>
            <person name="Galik B."/>
            <person name="Grimanelli D."/>
            <person name="Grimwood J."/>
            <person name="Grossniklaus U."/>
            <person name="Hamada T."/>
            <person name="Haseloff J."/>
            <person name="Hetherington A.J."/>
            <person name="Higo A."/>
            <person name="Hirakawa Y."/>
            <person name="Hundley H.N."/>
            <person name="Ikeda Y."/>
            <person name="Inoue K."/>
            <person name="Inoue S.I."/>
            <person name="Ishida S."/>
            <person name="Jia Q."/>
            <person name="Kakita M."/>
            <person name="Kanazawa T."/>
            <person name="Kawai Y."/>
            <person name="Kawashima T."/>
            <person name="Kennedy M."/>
            <person name="Kinose K."/>
            <person name="Kinoshita T."/>
            <person name="Kohara Y."/>
            <person name="Koide E."/>
            <person name="Komatsu K."/>
            <person name="Kopischke S."/>
            <person name="Kubo M."/>
            <person name="Kyozuka J."/>
            <person name="Lagercrantz U."/>
            <person name="Lin S.S."/>
            <person name="Lindquist E."/>
            <person name="Lipzen A.M."/>
            <person name="Lu C.W."/>
            <person name="De Luna E."/>
            <person name="Martienssen R.A."/>
            <person name="Minamino N."/>
            <person name="Mizutani M."/>
            <person name="Mizutani M."/>
            <person name="Mochizuki N."/>
            <person name="Monte I."/>
            <person name="Mosher R."/>
            <person name="Nagasaki H."/>
            <person name="Nakagami H."/>
            <person name="Naramoto S."/>
            <person name="Nishitani K."/>
            <person name="Ohtani M."/>
            <person name="Okamoto T."/>
            <person name="Okumura M."/>
            <person name="Phillips J."/>
            <person name="Pollak B."/>
            <person name="Reinders A."/>
            <person name="Rovekamp M."/>
            <person name="Sano R."/>
            <person name="Sawa S."/>
            <person name="Schmid M.W."/>
            <person name="Shirakawa M."/>
            <person name="Solano R."/>
            <person name="Spunde A."/>
            <person name="Suetsugu N."/>
            <person name="Sugano S."/>
            <person name="Sugiyama A."/>
            <person name="Sun R."/>
            <person name="Suzuki Y."/>
            <person name="Takenaka M."/>
            <person name="Takezawa D."/>
            <person name="Tomogane H."/>
            <person name="Tsuzuki M."/>
            <person name="Ueda T."/>
            <person name="Umeda M."/>
            <person name="Ward J.M."/>
            <person name="Watanabe Y."/>
            <person name="Yazaki K."/>
            <person name="Yokoyama R."/>
            <person name="Yoshitake Y."/>
            <person name="Yotsui I."/>
            <person name="Zachgo S."/>
            <person name="Schmutz J."/>
        </authorList>
    </citation>
    <scope>NUCLEOTIDE SEQUENCE [LARGE SCALE GENOMIC DNA]</scope>
    <source>
        <strain evidence="12">Tak-1</strain>
    </source>
</reference>
<evidence type="ECO:0000313" key="11">
    <source>
        <dbReference type="EMBL" id="PTQ41142.1"/>
    </source>
</evidence>
<dbReference type="EC" id="2.3.1.225" evidence="8"/>
<dbReference type="Gramene" id="Mp1g08750.1">
    <property type="protein sequence ID" value="Mp1g08750.1.cds"/>
    <property type="gene ID" value="Mp1g08750"/>
</dbReference>
<keyword evidence="4 8" id="KW-0812">Transmembrane</keyword>
<keyword evidence="6 8" id="KW-0472">Membrane</keyword>
<comment type="subcellular location">
    <subcellularLocation>
        <location evidence="1">Membrane</location>
        <topology evidence="1">Multi-pass membrane protein</topology>
    </subcellularLocation>
</comment>
<feature type="signal peptide" evidence="9">
    <location>
        <begin position="1"/>
        <end position="23"/>
    </location>
</feature>